<dbReference type="AlphaFoldDB" id="A0A1B9NGQ2"/>
<accession>A0A1B9NGQ2</accession>
<evidence type="ECO:0000256" key="2">
    <source>
        <dbReference type="ARBA" id="ARBA00022692"/>
    </source>
</evidence>
<evidence type="ECO:0000259" key="6">
    <source>
        <dbReference type="Pfam" id="PF04932"/>
    </source>
</evidence>
<dbReference type="PANTHER" id="PTHR37422:SF13">
    <property type="entry name" value="LIPOPOLYSACCHARIDE BIOSYNTHESIS PROTEIN PA4999-RELATED"/>
    <property type="match status" value="1"/>
</dbReference>
<feature type="transmembrane region" description="Helical" evidence="5">
    <location>
        <begin position="415"/>
        <end position="434"/>
    </location>
</feature>
<dbReference type="Pfam" id="PF04932">
    <property type="entry name" value="Wzy_C"/>
    <property type="match status" value="1"/>
</dbReference>
<evidence type="ECO:0000313" key="8">
    <source>
        <dbReference type="Proteomes" id="UP000093355"/>
    </source>
</evidence>
<comment type="subcellular location">
    <subcellularLocation>
        <location evidence="1">Membrane</location>
        <topology evidence="1">Multi-pass membrane protein</topology>
    </subcellularLocation>
</comment>
<feature type="transmembrane region" description="Helical" evidence="5">
    <location>
        <begin position="265"/>
        <end position="280"/>
    </location>
</feature>
<feature type="transmembrane region" description="Helical" evidence="5">
    <location>
        <begin position="287"/>
        <end position="307"/>
    </location>
</feature>
<reference evidence="7 8" key="1">
    <citation type="submission" date="2016-05" db="EMBL/GenBank/DDBJ databases">
        <authorList>
            <person name="Lavstsen T."/>
            <person name="Jespersen J.S."/>
        </authorList>
    </citation>
    <scope>NUCLEOTIDE SEQUENCE [LARGE SCALE GENOMIC DNA]</scope>
    <source>
        <strain evidence="7 8">YLB-01</strain>
    </source>
</reference>
<evidence type="ECO:0000256" key="5">
    <source>
        <dbReference type="SAM" id="Phobius"/>
    </source>
</evidence>
<keyword evidence="2 5" id="KW-0812">Transmembrane</keyword>
<dbReference type="GO" id="GO:0016020">
    <property type="term" value="C:membrane"/>
    <property type="evidence" value="ECO:0007669"/>
    <property type="project" value="UniProtKB-SubCell"/>
</dbReference>
<feature type="transmembrane region" description="Helical" evidence="5">
    <location>
        <begin position="153"/>
        <end position="171"/>
    </location>
</feature>
<feature type="transmembrane region" description="Helical" evidence="5">
    <location>
        <begin position="34"/>
        <end position="54"/>
    </location>
</feature>
<keyword evidence="3 5" id="KW-1133">Transmembrane helix</keyword>
<comment type="caution">
    <text evidence="7">The sequence shown here is derived from an EMBL/GenBank/DDBJ whole genome shotgun (WGS) entry which is preliminary data.</text>
</comment>
<keyword evidence="4 5" id="KW-0472">Membrane</keyword>
<evidence type="ECO:0000256" key="3">
    <source>
        <dbReference type="ARBA" id="ARBA00022989"/>
    </source>
</evidence>
<evidence type="ECO:0000313" key="7">
    <source>
        <dbReference type="EMBL" id="OCG75772.1"/>
    </source>
</evidence>
<evidence type="ECO:0000256" key="1">
    <source>
        <dbReference type="ARBA" id="ARBA00004141"/>
    </source>
</evidence>
<dbReference type="EMBL" id="LXMD01000012">
    <property type="protein sequence ID" value="OCG75772.1"/>
    <property type="molecule type" value="Genomic_DNA"/>
</dbReference>
<dbReference type="RefSeq" id="WP_067023363.1">
    <property type="nucleotide sequence ID" value="NZ_CP038256.1"/>
</dbReference>
<feature type="transmembrane region" description="Helical" evidence="5">
    <location>
        <begin position="214"/>
        <end position="234"/>
    </location>
</feature>
<feature type="domain" description="O-antigen ligase-related" evidence="6">
    <location>
        <begin position="252"/>
        <end position="389"/>
    </location>
</feature>
<protein>
    <recommendedName>
        <fullName evidence="6">O-antigen ligase-related domain-containing protein</fullName>
    </recommendedName>
</protein>
<sequence length="480" mass="51788">MSIAAPRPRPIGGLRERSRRTYTALREGSSHHGLTALLFLLVAVVLFVPIRRYALPIDIGPALEPYRVLLVLLLLLLAYQLGAGRLTWRPVVWGWAIAIFLWAMLASLMANAVAVTENESIGGALSNLVQLAFLLSVVLIVRQMLGSPRQVTALLTFIVIGGAVIGFFAFVERITGFNAFLQLQSFLPLELLRDDAESLRAGGNRSYASSQHPIALSVLFCMIVPIALYLMRFGRWPREPVTRRIVLIGAIGVMMLGLLSAVSRTGVVVLAAMFVFLLLLRPRLAGILLAAGLPLVVLMALVLPTLFESTVLSLFDIEGLVASQMTSIGTRGQGRLADIGPALAELSATPWFGSGLATRVVVGEEANAQILDNQWLGTALETGVVGVIGMAVLLLYPVVRLVRFCFDTRVPIERAFLAFAITASVLGYAVAAYFYDAFAFMQTLLLLAILLGVGAWAMTDGRERWGPPAGARPATAGARR</sequence>
<evidence type="ECO:0000256" key="4">
    <source>
        <dbReference type="ARBA" id="ARBA00023136"/>
    </source>
</evidence>
<feature type="transmembrane region" description="Helical" evidence="5">
    <location>
        <begin position="66"/>
        <end position="84"/>
    </location>
</feature>
<dbReference type="PANTHER" id="PTHR37422">
    <property type="entry name" value="TEICHURONIC ACID BIOSYNTHESIS PROTEIN TUAE"/>
    <property type="match status" value="1"/>
</dbReference>
<keyword evidence="8" id="KW-1185">Reference proteome</keyword>
<dbReference type="InterPro" id="IPR007016">
    <property type="entry name" value="O-antigen_ligase-rel_domated"/>
</dbReference>
<dbReference type="STRING" id="904291.A7J15_01620"/>
<gene>
    <name evidence="7" type="ORF">A7J15_01620</name>
</gene>
<feature type="transmembrane region" description="Helical" evidence="5">
    <location>
        <begin position="383"/>
        <end position="403"/>
    </location>
</feature>
<feature type="transmembrane region" description="Helical" evidence="5">
    <location>
        <begin position="91"/>
        <end position="115"/>
    </location>
</feature>
<feature type="transmembrane region" description="Helical" evidence="5">
    <location>
        <begin position="121"/>
        <end position="141"/>
    </location>
</feature>
<feature type="transmembrane region" description="Helical" evidence="5">
    <location>
        <begin position="241"/>
        <end position="259"/>
    </location>
</feature>
<name>A0A1B9NGQ2_9MICO</name>
<proteinExistence type="predicted"/>
<dbReference type="Proteomes" id="UP000093355">
    <property type="component" value="Unassembled WGS sequence"/>
</dbReference>
<feature type="transmembrane region" description="Helical" evidence="5">
    <location>
        <begin position="440"/>
        <end position="458"/>
    </location>
</feature>
<dbReference type="InterPro" id="IPR051533">
    <property type="entry name" value="WaaL-like"/>
</dbReference>
<organism evidence="7 8">
    <name type="scientific">Microbacterium sediminis</name>
    <dbReference type="NCBI Taxonomy" id="904291"/>
    <lineage>
        <taxon>Bacteria</taxon>
        <taxon>Bacillati</taxon>
        <taxon>Actinomycetota</taxon>
        <taxon>Actinomycetes</taxon>
        <taxon>Micrococcales</taxon>
        <taxon>Microbacteriaceae</taxon>
        <taxon>Microbacterium</taxon>
    </lineage>
</organism>